<sequence>MQSLKVSLGNPKSLNWTDPDPCEWSHILCSNDRVTQIHINNQNLTGSLPPDLKNLSLLAELHVTGNFLSGPIPSLARLSSLQYVYLSNNQFTSIPTDFFSGLTSLKSITLGFNPFRSWQIPESLKDATELQTFSANLANISGGIPDFLGADNFPRLRNLLLTVNNLEGPIPSSFRESSIQKLWLNEQTSDVKLNGSLEVFQNMTSLIQLRLDFNHFTGPLPDFSRFTCLEELSLRSNKLTGIVPPSLFNLPNITFVSVANNFFPGPFPKFNISRVEVDMTPGSTDSFCLGDPGVACDSRISILLSIVESMGYPLVFAKRWNGNDPCDVSQPWRGIFCNEVGNITVVDFKDLELQGTISSDFSMLTSIENLILSNNALNGTIPNELTFLPNLKIEEFQDGTRIAVKRMEVEIVSERRLKQFKSEIAVLIKVRHRHLVALLGYSLDGEERLLVYEFMSQGTLSRHLFNWKDEGLKPLQWSRRLIIALDVARGIEYLHGLAHESFIHRDLKPSNILLDHDMRAKVADFGLARLAPENGKHSTETRIAGTFGYLAPEYLVTENIVYLVTWFRTVHINQDTFRMAVDETIELDNGTLASVRKAAELAEQCCASEPYRRPDMARVWKQPKDTNTQIISMQQKIETLWLTSQTGDSRLNGTLTVLQNMSSLTQLWLEGNHFTGHLPDLSTLTRLEDFTLTGNQLTLDRFNSKVNVDMAFGWTSSFRLKDSGFACDSHVNISLSIAESMGYPLGTISSDFSKLTSIEQLILSNNTLSGTLPNELTSLPNLKILDVSNNHLSVRVPYFMQNMIVNTDGNPDIRKDVSSPSPGASPGNSRIQNHAK</sequence>
<keyword evidence="2" id="KW-1185">Reference proteome</keyword>
<evidence type="ECO:0000313" key="1">
    <source>
        <dbReference type="EMBL" id="KAH9794406.1"/>
    </source>
</evidence>
<accession>A0ACB8N9F3</accession>
<keyword evidence="1" id="KW-0418">Kinase</keyword>
<reference evidence="2" key="1">
    <citation type="journal article" date="2023" name="Hortic. Res.">
        <title>A chromosome-level phased genome enabling allele-level studies in sweet orange: a case study on citrus Huanglongbing tolerance.</title>
        <authorList>
            <person name="Wu B."/>
            <person name="Yu Q."/>
            <person name="Deng Z."/>
            <person name="Duan Y."/>
            <person name="Luo F."/>
            <person name="Gmitter F. Jr."/>
        </authorList>
    </citation>
    <scope>NUCLEOTIDE SEQUENCE [LARGE SCALE GENOMIC DNA]</scope>
    <source>
        <strain evidence="2">cv. Valencia</strain>
    </source>
</reference>
<gene>
    <name evidence="1" type="ORF">KPL71_004884</name>
</gene>
<proteinExistence type="predicted"/>
<keyword evidence="1" id="KW-0675">Receptor</keyword>
<evidence type="ECO:0000313" key="2">
    <source>
        <dbReference type="Proteomes" id="UP000829398"/>
    </source>
</evidence>
<protein>
    <submittedName>
        <fullName evidence="1">Receptor protein kinase TMK1</fullName>
    </submittedName>
</protein>
<comment type="caution">
    <text evidence="1">The sequence shown here is derived from an EMBL/GenBank/DDBJ whole genome shotgun (WGS) entry which is preliminary data.</text>
</comment>
<dbReference type="Proteomes" id="UP000829398">
    <property type="component" value="Chromosome 2"/>
</dbReference>
<name>A0ACB8N9F3_CITSI</name>
<dbReference type="EMBL" id="CM039171">
    <property type="protein sequence ID" value="KAH9794406.1"/>
    <property type="molecule type" value="Genomic_DNA"/>
</dbReference>
<keyword evidence="1" id="KW-0808">Transferase</keyword>
<organism evidence="1 2">
    <name type="scientific">Citrus sinensis</name>
    <name type="common">Sweet orange</name>
    <name type="synonym">Citrus aurantium var. sinensis</name>
    <dbReference type="NCBI Taxonomy" id="2711"/>
    <lineage>
        <taxon>Eukaryota</taxon>
        <taxon>Viridiplantae</taxon>
        <taxon>Streptophyta</taxon>
        <taxon>Embryophyta</taxon>
        <taxon>Tracheophyta</taxon>
        <taxon>Spermatophyta</taxon>
        <taxon>Magnoliopsida</taxon>
        <taxon>eudicotyledons</taxon>
        <taxon>Gunneridae</taxon>
        <taxon>Pentapetalae</taxon>
        <taxon>rosids</taxon>
        <taxon>malvids</taxon>
        <taxon>Sapindales</taxon>
        <taxon>Rutaceae</taxon>
        <taxon>Aurantioideae</taxon>
        <taxon>Citrus</taxon>
    </lineage>
</organism>